<dbReference type="AlphaFoldDB" id="A0AAE0MIU1"/>
<comment type="caution">
    <text evidence="7">The sequence shown here is derived from an EMBL/GenBank/DDBJ whole genome shotgun (WGS) entry which is preliminary data.</text>
</comment>
<feature type="region of interest" description="Disordered" evidence="4">
    <location>
        <begin position="55"/>
        <end position="74"/>
    </location>
</feature>
<dbReference type="EMBL" id="JAUEPO010000002">
    <property type="protein sequence ID" value="KAK3334037.1"/>
    <property type="molecule type" value="Genomic_DNA"/>
</dbReference>
<dbReference type="InterPro" id="IPR013328">
    <property type="entry name" value="6PGD_dom2"/>
</dbReference>
<dbReference type="Gene3D" id="3.40.50.720">
    <property type="entry name" value="NAD(P)-binding Rossmann-like Domain"/>
    <property type="match status" value="1"/>
</dbReference>
<evidence type="ECO:0000256" key="4">
    <source>
        <dbReference type="SAM" id="MobiDB-lite"/>
    </source>
</evidence>
<dbReference type="Proteomes" id="UP001286456">
    <property type="component" value="Unassembled WGS sequence"/>
</dbReference>
<name>A0AAE0MIU1_9PEZI</name>
<gene>
    <name evidence="7" type="ORF">B0T19DRAFT_145247</name>
</gene>
<dbReference type="InterPro" id="IPR008927">
    <property type="entry name" value="6-PGluconate_DH-like_C_sf"/>
</dbReference>
<proteinExistence type="inferred from homology"/>
<feature type="domain" description="Ketopantoate reductase N-terminal" evidence="5">
    <location>
        <begin position="77"/>
        <end position="247"/>
    </location>
</feature>
<feature type="compositionally biased region" description="Low complexity" evidence="4">
    <location>
        <begin position="65"/>
        <end position="74"/>
    </location>
</feature>
<keyword evidence="8" id="KW-1185">Reference proteome</keyword>
<organism evidence="7 8">
    <name type="scientific">Cercophora scortea</name>
    <dbReference type="NCBI Taxonomy" id="314031"/>
    <lineage>
        <taxon>Eukaryota</taxon>
        <taxon>Fungi</taxon>
        <taxon>Dikarya</taxon>
        <taxon>Ascomycota</taxon>
        <taxon>Pezizomycotina</taxon>
        <taxon>Sordariomycetes</taxon>
        <taxon>Sordariomycetidae</taxon>
        <taxon>Sordariales</taxon>
        <taxon>Lasiosphaeriaceae</taxon>
        <taxon>Cercophora</taxon>
    </lineage>
</organism>
<evidence type="ECO:0000256" key="3">
    <source>
        <dbReference type="ARBA" id="ARBA00023002"/>
    </source>
</evidence>
<dbReference type="GO" id="GO:0008677">
    <property type="term" value="F:2-dehydropantoate 2-reductase activity"/>
    <property type="evidence" value="ECO:0007669"/>
    <property type="project" value="TreeGrafter"/>
</dbReference>
<protein>
    <submittedName>
        <fullName evidence="7">Ketopantoate reductase PanE/ApbA C terminal-domain-containing protein</fullName>
    </submittedName>
</protein>
<accession>A0AAE0MIU1</accession>
<dbReference type="Gene3D" id="1.10.1040.10">
    <property type="entry name" value="N-(1-d-carboxylethyl)-l-norvaline Dehydrogenase, domain 2"/>
    <property type="match status" value="1"/>
</dbReference>
<keyword evidence="3" id="KW-0560">Oxidoreductase</keyword>
<dbReference type="Pfam" id="PF08546">
    <property type="entry name" value="ApbA_C"/>
    <property type="match status" value="1"/>
</dbReference>
<dbReference type="InterPro" id="IPR013752">
    <property type="entry name" value="KPA_reductase"/>
</dbReference>
<dbReference type="InterPro" id="IPR036291">
    <property type="entry name" value="NAD(P)-bd_dom_sf"/>
</dbReference>
<dbReference type="InterPro" id="IPR013332">
    <property type="entry name" value="KPR_N"/>
</dbReference>
<comment type="similarity">
    <text evidence="1">Belongs to the ketopantoate reductase family.</text>
</comment>
<evidence type="ECO:0000256" key="1">
    <source>
        <dbReference type="ARBA" id="ARBA00007870"/>
    </source>
</evidence>
<dbReference type="SUPFAM" id="SSF51735">
    <property type="entry name" value="NAD(P)-binding Rossmann-fold domains"/>
    <property type="match status" value="1"/>
</dbReference>
<dbReference type="PANTHER" id="PTHR43765">
    <property type="entry name" value="2-DEHYDROPANTOATE 2-REDUCTASE-RELATED"/>
    <property type="match status" value="1"/>
</dbReference>
<evidence type="ECO:0000256" key="2">
    <source>
        <dbReference type="ARBA" id="ARBA00022857"/>
    </source>
</evidence>
<dbReference type="Pfam" id="PF02558">
    <property type="entry name" value="ApbA"/>
    <property type="match status" value="1"/>
</dbReference>
<dbReference type="SUPFAM" id="SSF48179">
    <property type="entry name" value="6-phosphogluconate dehydrogenase C-terminal domain-like"/>
    <property type="match status" value="1"/>
</dbReference>
<dbReference type="GO" id="GO:0005739">
    <property type="term" value="C:mitochondrion"/>
    <property type="evidence" value="ECO:0007669"/>
    <property type="project" value="TreeGrafter"/>
</dbReference>
<evidence type="ECO:0000313" key="7">
    <source>
        <dbReference type="EMBL" id="KAK3334037.1"/>
    </source>
</evidence>
<feature type="domain" description="Ketopantoate reductase C-terminal" evidence="6">
    <location>
        <begin position="285"/>
        <end position="433"/>
    </location>
</feature>
<dbReference type="PANTHER" id="PTHR43765:SF2">
    <property type="entry name" value="2-DEHYDROPANTOATE 2-REDUCTASE"/>
    <property type="match status" value="1"/>
</dbReference>
<dbReference type="InterPro" id="IPR050838">
    <property type="entry name" value="Ketopantoate_reductase"/>
</dbReference>
<dbReference type="GO" id="GO:0050661">
    <property type="term" value="F:NADP binding"/>
    <property type="evidence" value="ECO:0007669"/>
    <property type="project" value="TreeGrafter"/>
</dbReference>
<sequence length="452" mass="50052">MLRRVTIMPAMRHLSSQSVAQRSKPVAPSWLQSLTRDQSTAPTLYAWTPKNIAGHKRSGMQETNSSQSSSPDSSSRIYILGIGNLGRLYATSLAERAEAPITLVFHRKSMLEQWMADPGIEITRHGIRQKTSAFDVEWWTEEKPDVGPVREICDGRHVSNLIVATKAPDALPQTDRIRRYLNASSTVAFVQNGMSKLWPPYGAEYSSGRFPSSQHPNWIVCVTTHGVTSLGPFRSIHASPADVSMGPVLLNPRTVTKSEYLMDEIVKARQLAAKRHPPSTLWVLQLEKLVVNSIINPLTALLRCKNGLLFSQPGGNAERVMELLLAEASQVLQALVQDDSSYEMVGAMDSSADPHDVNKIRQALLERFSTQRLRAMLRHVGEKVKDNTSSMLQDVTSGKQTEVREFNGWLVDTAEYLGIDAANHNTVCELVEAGLILEESQLNGYFPAAGQL</sequence>
<evidence type="ECO:0000259" key="5">
    <source>
        <dbReference type="Pfam" id="PF02558"/>
    </source>
</evidence>
<reference evidence="7" key="1">
    <citation type="journal article" date="2023" name="Mol. Phylogenet. Evol.">
        <title>Genome-scale phylogeny and comparative genomics of the fungal order Sordariales.</title>
        <authorList>
            <person name="Hensen N."/>
            <person name="Bonometti L."/>
            <person name="Westerberg I."/>
            <person name="Brannstrom I.O."/>
            <person name="Guillou S."/>
            <person name="Cros-Aarteil S."/>
            <person name="Calhoun S."/>
            <person name="Haridas S."/>
            <person name="Kuo A."/>
            <person name="Mondo S."/>
            <person name="Pangilinan J."/>
            <person name="Riley R."/>
            <person name="LaButti K."/>
            <person name="Andreopoulos B."/>
            <person name="Lipzen A."/>
            <person name="Chen C."/>
            <person name="Yan M."/>
            <person name="Daum C."/>
            <person name="Ng V."/>
            <person name="Clum A."/>
            <person name="Steindorff A."/>
            <person name="Ohm R.A."/>
            <person name="Martin F."/>
            <person name="Silar P."/>
            <person name="Natvig D.O."/>
            <person name="Lalanne C."/>
            <person name="Gautier V."/>
            <person name="Ament-Velasquez S.L."/>
            <person name="Kruys A."/>
            <person name="Hutchinson M.I."/>
            <person name="Powell A.J."/>
            <person name="Barry K."/>
            <person name="Miller A.N."/>
            <person name="Grigoriev I.V."/>
            <person name="Debuchy R."/>
            <person name="Gladieux P."/>
            <person name="Hiltunen Thoren M."/>
            <person name="Johannesson H."/>
        </authorList>
    </citation>
    <scope>NUCLEOTIDE SEQUENCE</scope>
    <source>
        <strain evidence="7">SMH4131-1</strain>
    </source>
</reference>
<evidence type="ECO:0000259" key="6">
    <source>
        <dbReference type="Pfam" id="PF08546"/>
    </source>
</evidence>
<keyword evidence="2" id="KW-0521">NADP</keyword>
<reference evidence="7" key="2">
    <citation type="submission" date="2023-06" db="EMBL/GenBank/DDBJ databases">
        <authorList>
            <consortium name="Lawrence Berkeley National Laboratory"/>
            <person name="Haridas S."/>
            <person name="Hensen N."/>
            <person name="Bonometti L."/>
            <person name="Westerberg I."/>
            <person name="Brannstrom I.O."/>
            <person name="Guillou S."/>
            <person name="Cros-Aarteil S."/>
            <person name="Calhoun S."/>
            <person name="Kuo A."/>
            <person name="Mondo S."/>
            <person name="Pangilinan J."/>
            <person name="Riley R."/>
            <person name="Labutti K."/>
            <person name="Andreopoulos B."/>
            <person name="Lipzen A."/>
            <person name="Chen C."/>
            <person name="Yanf M."/>
            <person name="Daum C."/>
            <person name="Ng V."/>
            <person name="Clum A."/>
            <person name="Steindorff A."/>
            <person name="Ohm R."/>
            <person name="Martin F."/>
            <person name="Silar P."/>
            <person name="Natvig D."/>
            <person name="Lalanne C."/>
            <person name="Gautier V."/>
            <person name="Ament-Velasquez S.L."/>
            <person name="Kruys A."/>
            <person name="Hutchinson M.I."/>
            <person name="Powell A.J."/>
            <person name="Barry K."/>
            <person name="Miller A.N."/>
            <person name="Grigoriev I.V."/>
            <person name="Debuchy R."/>
            <person name="Gladieux P."/>
            <person name="Thoren M.H."/>
            <person name="Johannesson H."/>
        </authorList>
    </citation>
    <scope>NUCLEOTIDE SEQUENCE</scope>
    <source>
        <strain evidence="7">SMH4131-1</strain>
    </source>
</reference>
<evidence type="ECO:0000313" key="8">
    <source>
        <dbReference type="Proteomes" id="UP001286456"/>
    </source>
</evidence>